<dbReference type="InterPro" id="IPR026444">
    <property type="entry name" value="Secre_tail"/>
</dbReference>
<dbReference type="Pfam" id="PF13573">
    <property type="entry name" value="SprB"/>
    <property type="match status" value="3"/>
</dbReference>
<dbReference type="AlphaFoldDB" id="A0A085ZCA8"/>
<evidence type="ECO:0000259" key="2">
    <source>
        <dbReference type="SMART" id="SM00089"/>
    </source>
</evidence>
<dbReference type="eggNOG" id="COG3209">
    <property type="taxonomic scope" value="Bacteria"/>
</dbReference>
<feature type="domain" description="PKD/Chitinase" evidence="2">
    <location>
        <begin position="185"/>
        <end position="256"/>
    </location>
</feature>
<evidence type="ECO:0000313" key="3">
    <source>
        <dbReference type="EMBL" id="KFF02072.1"/>
    </source>
</evidence>
<evidence type="ECO:0000256" key="1">
    <source>
        <dbReference type="ARBA" id="ARBA00022729"/>
    </source>
</evidence>
<dbReference type="SMART" id="SM00089">
    <property type="entry name" value="PKD"/>
    <property type="match status" value="3"/>
</dbReference>
<evidence type="ECO:0000313" key="4">
    <source>
        <dbReference type="Proteomes" id="UP000028712"/>
    </source>
</evidence>
<dbReference type="InterPro" id="IPR025667">
    <property type="entry name" value="SprB_repeat"/>
</dbReference>
<dbReference type="RefSeq" id="WP_035628884.1">
    <property type="nucleotide sequence ID" value="NZ_JPRM01000065.1"/>
</dbReference>
<name>A0A085ZCA8_FLAHY</name>
<dbReference type="SUPFAM" id="SSF49299">
    <property type="entry name" value="PKD domain"/>
    <property type="match status" value="1"/>
</dbReference>
<reference evidence="3 4" key="1">
    <citation type="submission" date="2014-07" db="EMBL/GenBank/DDBJ databases">
        <title>Genome of Flavobacterium hydatis DSM 2063.</title>
        <authorList>
            <person name="Pipes S.E."/>
            <person name="Stropko S.J."/>
            <person name="Newman J.D."/>
        </authorList>
    </citation>
    <scope>NUCLEOTIDE SEQUENCE [LARGE SCALE GENOMIC DNA]</scope>
    <source>
        <strain evidence="3 4">DSM 2063</strain>
    </source>
</reference>
<dbReference type="InterPro" id="IPR035986">
    <property type="entry name" value="PKD_dom_sf"/>
</dbReference>
<dbReference type="STRING" id="991.IW20_25475"/>
<accession>A0A085ZCA8</accession>
<comment type="caution">
    <text evidence="3">The sequence shown here is derived from an EMBL/GenBank/DDBJ whole genome shotgun (WGS) entry which is preliminary data.</text>
</comment>
<dbReference type="eggNOG" id="COG5306">
    <property type="taxonomic scope" value="Bacteria"/>
</dbReference>
<dbReference type="Proteomes" id="UP000028712">
    <property type="component" value="Unassembled WGS sequence"/>
</dbReference>
<gene>
    <name evidence="3" type="ORF">IW20_25475</name>
</gene>
<organism evidence="3 4">
    <name type="scientific">Flavobacterium hydatis</name>
    <name type="common">Cytophaga aquatilis</name>
    <dbReference type="NCBI Taxonomy" id="991"/>
    <lineage>
        <taxon>Bacteria</taxon>
        <taxon>Pseudomonadati</taxon>
        <taxon>Bacteroidota</taxon>
        <taxon>Flavobacteriia</taxon>
        <taxon>Flavobacteriales</taxon>
        <taxon>Flavobacteriaceae</taxon>
        <taxon>Flavobacterium</taxon>
    </lineage>
</organism>
<feature type="domain" description="PKD/Chitinase" evidence="2">
    <location>
        <begin position="109"/>
        <end position="179"/>
    </location>
</feature>
<dbReference type="Pfam" id="PF18962">
    <property type="entry name" value="Por_Secre_tail"/>
    <property type="match status" value="1"/>
</dbReference>
<keyword evidence="1" id="KW-0732">Signal</keyword>
<dbReference type="NCBIfam" id="TIGR04183">
    <property type="entry name" value="Por_Secre_tail"/>
    <property type="match status" value="1"/>
</dbReference>
<dbReference type="InterPro" id="IPR043504">
    <property type="entry name" value="Peptidase_S1_PA_chymotrypsin"/>
</dbReference>
<dbReference type="EMBL" id="JPRM01000065">
    <property type="protein sequence ID" value="KFF02072.1"/>
    <property type="molecule type" value="Genomic_DNA"/>
</dbReference>
<protein>
    <recommendedName>
        <fullName evidence="2">PKD/Chitinase domain-containing protein</fullName>
    </recommendedName>
</protein>
<proteinExistence type="predicted"/>
<sequence length="411" mass="42040">MTAGIYTVRVTDANLCFKDQVFNITQPTAITTSGTQTNLSCNGGSNGTATVTASGGTGALTYSWSPSGGTAATASGLTAGIYTVRVTDANLCFKDQVFNITQPTAITTSGTQTNVSCNGGSNGTATVTASGGTGALTYSWSPSGGTGVTASGLTAGIYTVTVTDANGCSKDQVFDISQPTAITTSGTQTNVTCNGQADGTATVTANGGTGTLTYSWSPSGGTAATASGLTPGIYTVTVTDANGCSKDQVFNIIEPIAHNLSVTFGGNNVLTSQQNGATYQWFQCSDNSPIAGEVGQSFTPTANGSYKVAITLNGCTVSSQCVVVSTLATPEFEKKAQFIMYPNPSKGVVNINTDHDSDLNIVNQWGQTIKKVKVTADTTNSINIESLTDGIYFICEVNGSKVITHKLILKK</sequence>
<dbReference type="InterPro" id="IPR022409">
    <property type="entry name" value="PKD/Chitinase_dom"/>
</dbReference>
<feature type="domain" description="PKD/Chitinase" evidence="2">
    <location>
        <begin position="33"/>
        <end position="104"/>
    </location>
</feature>
<dbReference type="Gene3D" id="2.40.10.10">
    <property type="entry name" value="Trypsin-like serine proteases"/>
    <property type="match status" value="3"/>
</dbReference>